<evidence type="ECO:0000313" key="1">
    <source>
        <dbReference type="EMBL" id="MCY9548648.1"/>
    </source>
</evidence>
<accession>A0ABT4ET00</accession>
<evidence type="ECO:0000313" key="2">
    <source>
        <dbReference type="Proteomes" id="UP001527052"/>
    </source>
</evidence>
<organism evidence="1 2">
    <name type="scientific">Lysinibacillus xylanilyticus</name>
    <dbReference type="NCBI Taxonomy" id="582475"/>
    <lineage>
        <taxon>Bacteria</taxon>
        <taxon>Bacillati</taxon>
        <taxon>Bacillota</taxon>
        <taxon>Bacilli</taxon>
        <taxon>Bacillales</taxon>
        <taxon>Bacillaceae</taxon>
        <taxon>Lysinibacillus</taxon>
    </lineage>
</organism>
<proteinExistence type="predicted"/>
<comment type="caution">
    <text evidence="1">The sequence shown here is derived from an EMBL/GenBank/DDBJ whole genome shotgun (WGS) entry which is preliminary data.</text>
</comment>
<dbReference type="Pfam" id="PF14079">
    <property type="entry name" value="DUF4260"/>
    <property type="match status" value="1"/>
</dbReference>
<dbReference type="InterPro" id="IPR025356">
    <property type="entry name" value="DUF4260"/>
</dbReference>
<dbReference type="EMBL" id="JAMDLZ010000033">
    <property type="protein sequence ID" value="MCY9548648.1"/>
    <property type="molecule type" value="Genomic_DNA"/>
</dbReference>
<name>A0ABT4ET00_9BACI</name>
<dbReference type="Proteomes" id="UP001527052">
    <property type="component" value="Unassembled WGS sequence"/>
</dbReference>
<reference evidence="1 2" key="1">
    <citation type="submission" date="2022-05" db="EMBL/GenBank/DDBJ databases">
        <title>Genome Sequencing of Bee-Associated Microbes.</title>
        <authorList>
            <person name="Dunlap C."/>
        </authorList>
    </citation>
    <scope>NUCLEOTIDE SEQUENCE [LARGE SCALE GENOMIC DNA]</scope>
    <source>
        <strain evidence="1 2">NRRL BD-083</strain>
    </source>
</reference>
<keyword evidence="2" id="KW-1185">Reference proteome</keyword>
<protein>
    <submittedName>
        <fullName evidence="1">DUF4260 domain-containing protein</fullName>
    </submittedName>
</protein>
<sequence length="26" mass="3058">MFLDRALGYGLKYEEAFNKTHLQQIA</sequence>
<gene>
    <name evidence="1" type="ORF">M5W82_17125</name>
</gene>